<dbReference type="AlphaFoldDB" id="A0A1I4NGA0"/>
<dbReference type="Gene3D" id="1.10.1420.10">
    <property type="match status" value="2"/>
</dbReference>
<dbReference type="GO" id="GO:0140664">
    <property type="term" value="F:ATP-dependent DNA damage sensor activity"/>
    <property type="evidence" value="ECO:0007669"/>
    <property type="project" value="InterPro"/>
</dbReference>
<evidence type="ECO:0000256" key="11">
    <source>
        <dbReference type="SAM" id="MobiDB-lite"/>
    </source>
</evidence>
<dbReference type="PIRSF" id="PIRSF037677">
    <property type="entry name" value="DNA_mis_repair_Msh6"/>
    <property type="match status" value="1"/>
</dbReference>
<dbReference type="Gene3D" id="3.40.50.300">
    <property type="entry name" value="P-loop containing nucleotide triphosphate hydrolases"/>
    <property type="match status" value="1"/>
</dbReference>
<keyword evidence="7 9" id="KW-0234">DNA repair</keyword>
<feature type="binding site" evidence="9">
    <location>
        <begin position="650"/>
        <end position="657"/>
    </location>
    <ligand>
        <name>ATP</name>
        <dbReference type="ChEBI" id="CHEBI:30616"/>
    </ligand>
</feature>
<keyword evidence="6 9" id="KW-0238">DNA-binding</keyword>
<dbReference type="NCBIfam" id="NF003810">
    <property type="entry name" value="PRK05399.1"/>
    <property type="match status" value="1"/>
</dbReference>
<dbReference type="GO" id="GO:0005829">
    <property type="term" value="C:cytosol"/>
    <property type="evidence" value="ECO:0007669"/>
    <property type="project" value="TreeGrafter"/>
</dbReference>
<evidence type="ECO:0000259" key="12">
    <source>
        <dbReference type="PROSITE" id="PS00486"/>
    </source>
</evidence>
<dbReference type="Pfam" id="PF01624">
    <property type="entry name" value="MutS_I"/>
    <property type="match status" value="1"/>
</dbReference>
<comment type="similarity">
    <text evidence="1 9 10">Belongs to the DNA mismatch repair MutS family.</text>
</comment>
<dbReference type="Pfam" id="PF05192">
    <property type="entry name" value="MutS_III"/>
    <property type="match status" value="1"/>
</dbReference>
<dbReference type="InterPro" id="IPR027417">
    <property type="entry name" value="P-loop_NTPase"/>
</dbReference>
<dbReference type="FunFam" id="1.10.1420.10:FF:000002">
    <property type="entry name" value="DNA mismatch repair protein MutS"/>
    <property type="match status" value="1"/>
</dbReference>
<dbReference type="Pfam" id="PF00488">
    <property type="entry name" value="MutS_V"/>
    <property type="match status" value="1"/>
</dbReference>
<keyword evidence="3 9" id="KW-0547">Nucleotide-binding</keyword>
<dbReference type="InterPro" id="IPR007861">
    <property type="entry name" value="DNA_mismatch_repair_MutS_clamp"/>
</dbReference>
<dbReference type="PANTHER" id="PTHR11361">
    <property type="entry name" value="DNA MISMATCH REPAIR PROTEIN MUTS FAMILY MEMBER"/>
    <property type="match status" value="1"/>
</dbReference>
<dbReference type="SUPFAM" id="SSF53150">
    <property type="entry name" value="DNA repair protein MutS, domain II"/>
    <property type="match status" value="1"/>
</dbReference>
<evidence type="ECO:0000256" key="1">
    <source>
        <dbReference type="ARBA" id="ARBA00006271"/>
    </source>
</evidence>
<dbReference type="STRING" id="488535.SAMN04487963_1364"/>
<evidence type="ECO:0000256" key="9">
    <source>
        <dbReference type="HAMAP-Rule" id="MF_00096"/>
    </source>
</evidence>
<dbReference type="GO" id="GO:0030983">
    <property type="term" value="F:mismatched DNA binding"/>
    <property type="evidence" value="ECO:0007669"/>
    <property type="project" value="InterPro"/>
</dbReference>
<dbReference type="InterPro" id="IPR007860">
    <property type="entry name" value="DNA_mmatch_repair_MutS_con_dom"/>
</dbReference>
<dbReference type="Gene3D" id="6.10.140.430">
    <property type="match status" value="1"/>
</dbReference>
<evidence type="ECO:0000256" key="2">
    <source>
        <dbReference type="ARBA" id="ARBA00021982"/>
    </source>
</evidence>
<dbReference type="InterPro" id="IPR007695">
    <property type="entry name" value="DNA_mismatch_repair_MutS-lik_N"/>
</dbReference>
<sequence length="904" mass="100242">MPHSKCASPPVEPGGVHAPHATKRIDQPLMSKESAKSDAKKTAHTPMMQQYLRIKGEHPNELVFYRMGDFYELFYDDAKKAADILDITLTARGQSGGQPIPMAGIPYHAAENYIARLVRTGQSIAICEQIGDPATSKGPVERQVVRVVTPGTLSDEAFLEDRRDNLLSAIYCLRERFGFASLDISSGRFAISELDSLDELRGELQRLRPAEILISEDFPYDDVLDGFTGVRRQGPWLFEFDTAMRVITQQLQVRDLTGFGCEDLSLATCAAGCLLQYARETQRTALPHIRKLTRESRDEAVILDATSRRNLEIDTNLMGGTQHTLAWVMDRTATAMGGRQLRRWLNRPLRDVHTVEQRQQAVSALLDGFHYEPVHESLKAVGDMERILARVALRSARPRDLARLRDAFAALPDLQQTLSHIGASHIKSLAETIGEYPDHADLLERAIIDNPPVVIRDGGVIRDGFDSELDELRNISENAGQYLLDVETRERERTGISTLKVGYNRVHGYYIEISRAQSEQAPVDYIRRQTLKNAERFITPELKVFEDKALSAKSRALAREKSLYDEILETLAATLAQLQDTAQALAELDVLANFAERATSLRFCAPEFRLEPGFDVEDGRHPVVEQLLSEPYVPNNLLMDKKRRMLVITGPNMGGKSTYMRQAALIALLAYTGSFVPANRAVLGPVDRIFTRMGSSDDIAGGRSTFMVEMTETANILHNATEHSLVLMDEVGRGTSTFDGLSLAWATAEHLARDIRSYTLFATHYFELTQLAEELEHAVNVHLTATEHDDSIVFLHNVHEGPASQSYGLQVAKLAGVPQGVISNAKAQLAQLEGSSAPSAPQLTSPGNPVATAHPAEPPAFQGDMFATLEPSQVELALANLDLDDLTPRQALNELYELQKKLKA</sequence>
<evidence type="ECO:0000313" key="14">
    <source>
        <dbReference type="Proteomes" id="UP000198519"/>
    </source>
</evidence>
<reference evidence="14" key="1">
    <citation type="submission" date="2016-10" db="EMBL/GenBank/DDBJ databases">
        <authorList>
            <person name="Varghese N."/>
            <person name="Submissions S."/>
        </authorList>
    </citation>
    <scope>NUCLEOTIDE SEQUENCE [LARGE SCALE GENOMIC DNA]</scope>
    <source>
        <strain evidence="14">CGMCC 1.7061</strain>
    </source>
</reference>
<dbReference type="InterPro" id="IPR000432">
    <property type="entry name" value="DNA_mismatch_repair_MutS_C"/>
</dbReference>
<dbReference type="InterPro" id="IPR007696">
    <property type="entry name" value="DNA_mismatch_repair_MutS_core"/>
</dbReference>
<dbReference type="GO" id="GO:0005524">
    <property type="term" value="F:ATP binding"/>
    <property type="evidence" value="ECO:0007669"/>
    <property type="project" value="UniProtKB-UniRule"/>
</dbReference>
<proteinExistence type="inferred from homology"/>
<accession>A0A1I4NGA0</accession>
<dbReference type="NCBIfam" id="TIGR01070">
    <property type="entry name" value="mutS1"/>
    <property type="match status" value="1"/>
</dbReference>
<dbReference type="GO" id="GO:0006298">
    <property type="term" value="P:mismatch repair"/>
    <property type="evidence" value="ECO:0007669"/>
    <property type="project" value="UniProtKB-UniRule"/>
</dbReference>
<dbReference type="PANTHER" id="PTHR11361:SF34">
    <property type="entry name" value="DNA MISMATCH REPAIR PROTEIN MSH1, MITOCHONDRIAL"/>
    <property type="match status" value="1"/>
</dbReference>
<evidence type="ECO:0000256" key="3">
    <source>
        <dbReference type="ARBA" id="ARBA00022741"/>
    </source>
</evidence>
<evidence type="ECO:0000256" key="6">
    <source>
        <dbReference type="ARBA" id="ARBA00023125"/>
    </source>
</evidence>
<dbReference type="InterPro" id="IPR016151">
    <property type="entry name" value="DNA_mismatch_repair_MutS_N"/>
</dbReference>
<dbReference type="InterPro" id="IPR017261">
    <property type="entry name" value="DNA_mismatch_repair_MutS/MSH"/>
</dbReference>
<dbReference type="Gene3D" id="3.40.1170.10">
    <property type="entry name" value="DNA repair protein MutS, domain I"/>
    <property type="match status" value="1"/>
</dbReference>
<dbReference type="EMBL" id="FOUE01000002">
    <property type="protein sequence ID" value="SFM14337.1"/>
    <property type="molecule type" value="Genomic_DNA"/>
</dbReference>
<dbReference type="InterPro" id="IPR036187">
    <property type="entry name" value="DNA_mismatch_repair_MutS_sf"/>
</dbReference>
<dbReference type="SMART" id="SM00534">
    <property type="entry name" value="MUTSac"/>
    <property type="match status" value="1"/>
</dbReference>
<evidence type="ECO:0000256" key="8">
    <source>
        <dbReference type="ARBA" id="ARBA00024647"/>
    </source>
</evidence>
<dbReference type="HAMAP" id="MF_00096">
    <property type="entry name" value="MutS"/>
    <property type="match status" value="1"/>
</dbReference>
<gene>
    <name evidence="9" type="primary">mutS</name>
    <name evidence="13" type="ORF">SAMN04487963_1364</name>
</gene>
<dbReference type="SUPFAM" id="SSF55271">
    <property type="entry name" value="DNA repair protein MutS, domain I"/>
    <property type="match status" value="1"/>
</dbReference>
<evidence type="ECO:0000313" key="13">
    <source>
        <dbReference type="EMBL" id="SFM14337.1"/>
    </source>
</evidence>
<feature type="domain" description="DNA mismatch repair proteins mutS family" evidence="12">
    <location>
        <begin position="724"/>
        <end position="740"/>
    </location>
</feature>
<evidence type="ECO:0000256" key="5">
    <source>
        <dbReference type="ARBA" id="ARBA00022840"/>
    </source>
</evidence>
<dbReference type="FunFam" id="3.40.50.300:FF:000283">
    <property type="entry name" value="DNA mismatch repair protein MutS"/>
    <property type="match status" value="1"/>
</dbReference>
<feature type="region of interest" description="Disordered" evidence="11">
    <location>
        <begin position="833"/>
        <end position="859"/>
    </location>
</feature>
<dbReference type="Pfam" id="PF05188">
    <property type="entry name" value="MutS_II"/>
    <property type="match status" value="1"/>
</dbReference>
<protein>
    <recommendedName>
        <fullName evidence="2 9">DNA mismatch repair protein MutS</fullName>
    </recommendedName>
</protein>
<feature type="region of interest" description="Disordered" evidence="11">
    <location>
        <begin position="1"/>
        <end position="24"/>
    </location>
</feature>
<name>A0A1I4NGA0_9GAMM</name>
<dbReference type="Pfam" id="PF05190">
    <property type="entry name" value="MutS_IV"/>
    <property type="match status" value="1"/>
</dbReference>
<dbReference type="GO" id="GO:0003684">
    <property type="term" value="F:damaged DNA binding"/>
    <property type="evidence" value="ECO:0007669"/>
    <property type="project" value="UniProtKB-UniRule"/>
</dbReference>
<dbReference type="SUPFAM" id="SSF52540">
    <property type="entry name" value="P-loop containing nucleoside triphosphate hydrolases"/>
    <property type="match status" value="1"/>
</dbReference>
<keyword evidence="14" id="KW-1185">Reference proteome</keyword>
<dbReference type="Proteomes" id="UP000198519">
    <property type="component" value="Unassembled WGS sequence"/>
</dbReference>
<keyword evidence="5 9" id="KW-0067">ATP-binding</keyword>
<keyword evidence="4 9" id="KW-0227">DNA damage</keyword>
<evidence type="ECO:0000256" key="10">
    <source>
        <dbReference type="RuleBase" id="RU003756"/>
    </source>
</evidence>
<dbReference type="SUPFAM" id="SSF48334">
    <property type="entry name" value="DNA repair protein MutS, domain III"/>
    <property type="match status" value="1"/>
</dbReference>
<evidence type="ECO:0000256" key="7">
    <source>
        <dbReference type="ARBA" id="ARBA00023204"/>
    </source>
</evidence>
<dbReference type="PROSITE" id="PS00486">
    <property type="entry name" value="DNA_MISMATCH_REPAIR_2"/>
    <property type="match status" value="1"/>
</dbReference>
<organism evidence="13 14">
    <name type="scientific">Marinobacter zhejiangensis</name>
    <dbReference type="NCBI Taxonomy" id="488535"/>
    <lineage>
        <taxon>Bacteria</taxon>
        <taxon>Pseudomonadati</taxon>
        <taxon>Pseudomonadota</taxon>
        <taxon>Gammaproteobacteria</taxon>
        <taxon>Pseudomonadales</taxon>
        <taxon>Marinobacteraceae</taxon>
        <taxon>Marinobacter</taxon>
    </lineage>
</organism>
<dbReference type="CDD" id="cd03284">
    <property type="entry name" value="ABC_MutS1"/>
    <property type="match status" value="1"/>
</dbReference>
<dbReference type="InterPro" id="IPR005748">
    <property type="entry name" value="DNA_mismatch_repair_MutS"/>
</dbReference>
<feature type="compositionally biased region" description="Polar residues" evidence="11">
    <location>
        <begin position="833"/>
        <end position="847"/>
    </location>
</feature>
<comment type="function">
    <text evidence="8 9">This protein is involved in the repair of mismatches in DNA. It is possible that it carries out the mismatch recognition step. This protein has a weak ATPase activity.</text>
</comment>
<evidence type="ECO:0000256" key="4">
    <source>
        <dbReference type="ARBA" id="ARBA00022763"/>
    </source>
</evidence>
<dbReference type="InterPro" id="IPR045076">
    <property type="entry name" value="MutS"/>
</dbReference>
<dbReference type="SMART" id="SM00533">
    <property type="entry name" value="MUTSd"/>
    <property type="match status" value="1"/>
</dbReference>
<dbReference type="InterPro" id="IPR036678">
    <property type="entry name" value="MutS_con_dom_sf"/>
</dbReference>
<dbReference type="FunFam" id="3.40.1170.10:FF:000001">
    <property type="entry name" value="DNA mismatch repair protein MutS"/>
    <property type="match status" value="1"/>
</dbReference>
<dbReference type="Gene3D" id="3.30.420.110">
    <property type="entry name" value="MutS, connector domain"/>
    <property type="match status" value="1"/>
</dbReference>